<reference evidence="2" key="1">
    <citation type="submission" date="2021-04" db="EMBL/GenBank/DDBJ databases">
        <title>Sequencing of actinobacteria type strains.</title>
        <authorList>
            <person name="Nguyen G.-S."/>
            <person name="Wentzel A."/>
        </authorList>
    </citation>
    <scope>NUCLEOTIDE SEQUENCE</scope>
    <source>
        <strain evidence="2">DSM 42095</strain>
    </source>
</reference>
<evidence type="ECO:0000259" key="1">
    <source>
        <dbReference type="Pfam" id="PF04149"/>
    </source>
</evidence>
<dbReference type="AlphaFoldDB" id="A0A8T4IQQ9"/>
<evidence type="ECO:0000313" key="2">
    <source>
        <dbReference type="EMBL" id="MBR7672117.1"/>
    </source>
</evidence>
<organism evidence="2 3">
    <name type="scientific">Streptomyces daliensis</name>
    <dbReference type="NCBI Taxonomy" id="299421"/>
    <lineage>
        <taxon>Bacteria</taxon>
        <taxon>Bacillati</taxon>
        <taxon>Actinomycetota</taxon>
        <taxon>Actinomycetes</taxon>
        <taxon>Kitasatosporales</taxon>
        <taxon>Streptomycetaceae</taxon>
        <taxon>Streptomyces</taxon>
    </lineage>
</organism>
<protein>
    <submittedName>
        <fullName evidence="2">DUF397 domain-containing protein</fullName>
    </submittedName>
</protein>
<sequence>MSAMSEEAPCGELPGDPLWVRSSYSTGMNNCVETARLGAGRLAVRDSKDTGGAALLFADAAWESFLTSVQGQAPNGSY</sequence>
<name>A0A8T4IQQ9_9ACTN</name>
<dbReference type="Pfam" id="PF04149">
    <property type="entry name" value="DUF397"/>
    <property type="match status" value="1"/>
</dbReference>
<accession>A0A8T4IQQ9</accession>
<feature type="domain" description="DUF397" evidence="1">
    <location>
        <begin position="19"/>
        <end position="69"/>
    </location>
</feature>
<dbReference type="Proteomes" id="UP000675554">
    <property type="component" value="Unassembled WGS sequence"/>
</dbReference>
<evidence type="ECO:0000313" key="3">
    <source>
        <dbReference type="Proteomes" id="UP000675554"/>
    </source>
</evidence>
<comment type="caution">
    <text evidence="2">The sequence shown here is derived from an EMBL/GenBank/DDBJ whole genome shotgun (WGS) entry which is preliminary data.</text>
</comment>
<dbReference type="EMBL" id="JAGSMN010000067">
    <property type="protein sequence ID" value="MBR7672117.1"/>
    <property type="molecule type" value="Genomic_DNA"/>
</dbReference>
<gene>
    <name evidence="2" type="ORF">KDA82_03510</name>
</gene>
<keyword evidence="3" id="KW-1185">Reference proteome</keyword>
<proteinExistence type="predicted"/>
<dbReference type="InterPro" id="IPR007278">
    <property type="entry name" value="DUF397"/>
</dbReference>